<keyword evidence="2" id="KW-0489">Methyltransferase</keyword>
<evidence type="ECO:0000259" key="1">
    <source>
        <dbReference type="Pfam" id="PF08241"/>
    </source>
</evidence>
<proteinExistence type="predicted"/>
<dbReference type="EC" id="2.1.1.-" evidence="2"/>
<sequence>MGARTWLNWTQYPDHGPDESLLGEVAGRTVVELGSGSGCNLAHLATVGAQCIGVDIAPSQREKAVARWGRLPGLSFHTADAAEFLAERTTQVDIVLSIFGAVWFTDPARLLPLIRERLAPGGAFVFSQRPPDEDRPCGTRAVRRWDLSPDEWTRRLFSAGFTRTEAGILPPPAGERVGTLLVRARA</sequence>
<dbReference type="PANTHER" id="PTHR43861">
    <property type="entry name" value="TRANS-ACONITATE 2-METHYLTRANSFERASE-RELATED"/>
    <property type="match status" value="1"/>
</dbReference>
<dbReference type="CDD" id="cd02440">
    <property type="entry name" value="AdoMet_MTases"/>
    <property type="match status" value="1"/>
</dbReference>
<dbReference type="InterPro" id="IPR029063">
    <property type="entry name" value="SAM-dependent_MTases_sf"/>
</dbReference>
<dbReference type="Proteomes" id="UP001183388">
    <property type="component" value="Unassembled WGS sequence"/>
</dbReference>
<reference evidence="3" key="1">
    <citation type="submission" date="2023-07" db="EMBL/GenBank/DDBJ databases">
        <title>30 novel species of actinomycetes from the DSMZ collection.</title>
        <authorList>
            <person name="Nouioui I."/>
        </authorList>
    </citation>
    <scope>NUCLEOTIDE SEQUENCE [LARGE SCALE GENOMIC DNA]</scope>
    <source>
        <strain evidence="3">DSM 44917</strain>
    </source>
</reference>
<dbReference type="Pfam" id="PF08241">
    <property type="entry name" value="Methyltransf_11"/>
    <property type="match status" value="1"/>
</dbReference>
<dbReference type="PANTHER" id="PTHR43861:SF1">
    <property type="entry name" value="TRANS-ACONITATE 2-METHYLTRANSFERASE"/>
    <property type="match status" value="1"/>
</dbReference>
<keyword evidence="3" id="KW-1185">Reference proteome</keyword>
<organism evidence="2 3">
    <name type="scientific">Streptomyces boetiae</name>
    <dbReference type="NCBI Taxonomy" id="3075541"/>
    <lineage>
        <taxon>Bacteria</taxon>
        <taxon>Bacillati</taxon>
        <taxon>Actinomycetota</taxon>
        <taxon>Actinomycetes</taxon>
        <taxon>Kitasatosporales</taxon>
        <taxon>Streptomycetaceae</taxon>
        <taxon>Streptomyces</taxon>
    </lineage>
</organism>
<dbReference type="GO" id="GO:0008168">
    <property type="term" value="F:methyltransferase activity"/>
    <property type="evidence" value="ECO:0007669"/>
    <property type="project" value="UniProtKB-KW"/>
</dbReference>
<comment type="caution">
    <text evidence="2">The sequence shown here is derived from an EMBL/GenBank/DDBJ whole genome shotgun (WGS) entry which is preliminary data.</text>
</comment>
<protein>
    <submittedName>
        <fullName evidence="2">Class I SAM-dependent methyltransferase</fullName>
        <ecNumber evidence="2">2.1.1.-</ecNumber>
    </submittedName>
</protein>
<dbReference type="SUPFAM" id="SSF53335">
    <property type="entry name" value="S-adenosyl-L-methionine-dependent methyltransferases"/>
    <property type="match status" value="1"/>
</dbReference>
<accession>A0ABU2L5Z6</accession>
<dbReference type="InterPro" id="IPR013216">
    <property type="entry name" value="Methyltransf_11"/>
</dbReference>
<evidence type="ECO:0000313" key="3">
    <source>
        <dbReference type="Proteomes" id="UP001183388"/>
    </source>
</evidence>
<gene>
    <name evidence="2" type="ORF">RM780_08205</name>
</gene>
<name>A0ABU2L5Z6_9ACTN</name>
<evidence type="ECO:0000313" key="2">
    <source>
        <dbReference type="EMBL" id="MDT0306945.1"/>
    </source>
</evidence>
<dbReference type="GO" id="GO:0032259">
    <property type="term" value="P:methylation"/>
    <property type="evidence" value="ECO:0007669"/>
    <property type="project" value="UniProtKB-KW"/>
</dbReference>
<dbReference type="RefSeq" id="WP_311629884.1">
    <property type="nucleotide sequence ID" value="NZ_JAVREN010000008.1"/>
</dbReference>
<dbReference type="EMBL" id="JAVREN010000008">
    <property type="protein sequence ID" value="MDT0306945.1"/>
    <property type="molecule type" value="Genomic_DNA"/>
</dbReference>
<dbReference type="Gene3D" id="3.40.50.150">
    <property type="entry name" value="Vaccinia Virus protein VP39"/>
    <property type="match status" value="1"/>
</dbReference>
<keyword evidence="2" id="KW-0808">Transferase</keyword>
<feature type="domain" description="Methyltransferase type 11" evidence="1">
    <location>
        <begin position="32"/>
        <end position="126"/>
    </location>
</feature>